<accession>A0A1S8AAT7</accession>
<dbReference type="AlphaFoldDB" id="A0A1S8AAT7"/>
<evidence type="ECO:0000313" key="2">
    <source>
        <dbReference type="EMBL" id="GAW27187.1"/>
    </source>
</evidence>
<feature type="region of interest" description="Disordered" evidence="1">
    <location>
        <begin position="1"/>
        <end position="40"/>
    </location>
</feature>
<proteinExistence type="predicted"/>
<sequence length="68" mass="7499">MDGDVDPDVDSDAGSNVVEAGIGEVRGHRASDLGQRRKKRRVCVSPFQRMESVSLPTRRHLSIATSHR</sequence>
<gene>
    <name evidence="2" type="ORF">SAMD00023353_8100080</name>
</gene>
<dbReference type="Proteomes" id="UP000054516">
    <property type="component" value="Unassembled WGS sequence"/>
</dbReference>
<evidence type="ECO:0000313" key="3">
    <source>
        <dbReference type="Proteomes" id="UP000054516"/>
    </source>
</evidence>
<organism evidence="2">
    <name type="scientific">Rosellinia necatrix</name>
    <name type="common">White root-rot fungus</name>
    <dbReference type="NCBI Taxonomy" id="77044"/>
    <lineage>
        <taxon>Eukaryota</taxon>
        <taxon>Fungi</taxon>
        <taxon>Dikarya</taxon>
        <taxon>Ascomycota</taxon>
        <taxon>Pezizomycotina</taxon>
        <taxon>Sordariomycetes</taxon>
        <taxon>Xylariomycetidae</taxon>
        <taxon>Xylariales</taxon>
        <taxon>Xylariaceae</taxon>
        <taxon>Rosellinia</taxon>
    </lineage>
</organism>
<name>A0A1S8AAT7_ROSNE</name>
<reference evidence="2" key="1">
    <citation type="submission" date="2016-03" db="EMBL/GenBank/DDBJ databases">
        <title>Draft genome sequence of Rosellinia necatrix.</title>
        <authorList>
            <person name="Kanematsu S."/>
        </authorList>
    </citation>
    <scope>NUCLEOTIDE SEQUENCE [LARGE SCALE GENOMIC DNA]</scope>
    <source>
        <strain evidence="2">W97</strain>
    </source>
</reference>
<dbReference type="EMBL" id="DF977526">
    <property type="protein sequence ID" value="GAW27187.1"/>
    <property type="molecule type" value="Genomic_DNA"/>
</dbReference>
<keyword evidence="3" id="KW-1185">Reference proteome</keyword>
<feature type="compositionally biased region" description="Basic and acidic residues" evidence="1">
    <location>
        <begin position="25"/>
        <end position="35"/>
    </location>
</feature>
<feature type="compositionally biased region" description="Acidic residues" evidence="1">
    <location>
        <begin position="1"/>
        <end position="11"/>
    </location>
</feature>
<protein>
    <submittedName>
        <fullName evidence="2">Uncharacterized protein</fullName>
    </submittedName>
</protein>
<evidence type="ECO:0000256" key="1">
    <source>
        <dbReference type="SAM" id="MobiDB-lite"/>
    </source>
</evidence>